<evidence type="ECO:0000313" key="2">
    <source>
        <dbReference type="EMBL" id="KAL3499598.1"/>
    </source>
</evidence>
<reference evidence="2 3" key="1">
    <citation type="submission" date="2024-11" db="EMBL/GenBank/DDBJ databases">
        <title>A near-complete genome assembly of Cinchona calisaya.</title>
        <authorList>
            <person name="Lian D.C."/>
            <person name="Zhao X.W."/>
            <person name="Wei L."/>
        </authorList>
    </citation>
    <scope>NUCLEOTIDE SEQUENCE [LARGE SCALE GENOMIC DNA]</scope>
    <source>
        <tissue evidence="2">Nenye</tissue>
    </source>
</reference>
<feature type="compositionally biased region" description="Low complexity" evidence="1">
    <location>
        <begin position="32"/>
        <end position="54"/>
    </location>
</feature>
<dbReference type="EMBL" id="JBJUIK010000016">
    <property type="protein sequence ID" value="KAL3499598.1"/>
    <property type="molecule type" value="Genomic_DNA"/>
</dbReference>
<dbReference type="Proteomes" id="UP001630127">
    <property type="component" value="Unassembled WGS sequence"/>
</dbReference>
<feature type="region of interest" description="Disordered" evidence="1">
    <location>
        <begin position="29"/>
        <end position="59"/>
    </location>
</feature>
<organism evidence="2 3">
    <name type="scientific">Cinchona calisaya</name>
    <dbReference type="NCBI Taxonomy" id="153742"/>
    <lineage>
        <taxon>Eukaryota</taxon>
        <taxon>Viridiplantae</taxon>
        <taxon>Streptophyta</taxon>
        <taxon>Embryophyta</taxon>
        <taxon>Tracheophyta</taxon>
        <taxon>Spermatophyta</taxon>
        <taxon>Magnoliopsida</taxon>
        <taxon>eudicotyledons</taxon>
        <taxon>Gunneridae</taxon>
        <taxon>Pentapetalae</taxon>
        <taxon>asterids</taxon>
        <taxon>lamiids</taxon>
        <taxon>Gentianales</taxon>
        <taxon>Rubiaceae</taxon>
        <taxon>Cinchonoideae</taxon>
        <taxon>Cinchoneae</taxon>
        <taxon>Cinchona</taxon>
    </lineage>
</organism>
<comment type="caution">
    <text evidence="2">The sequence shown here is derived from an EMBL/GenBank/DDBJ whole genome shotgun (WGS) entry which is preliminary data.</text>
</comment>
<evidence type="ECO:0000256" key="1">
    <source>
        <dbReference type="SAM" id="MobiDB-lite"/>
    </source>
</evidence>
<accession>A0ABD2XXC6</accession>
<evidence type="ECO:0000313" key="3">
    <source>
        <dbReference type="Proteomes" id="UP001630127"/>
    </source>
</evidence>
<name>A0ABD2XXC6_9GENT</name>
<proteinExistence type="predicted"/>
<sequence>MKRKRRKISLSDIYTKTVPLVPDLISSDRSAAHGSGSSLSPALPSPSSSAAPAGTGTEVATREQLDLPMELDLPTLFRQGDFPVPPLPEEIQEVPIDPIDAIFYDLCDQMIEIVPPLFPFRDLYSWDQRISLSLFAMLEESFFPLECLQGIYFDLITNGTSSSFLHFFLDTYLL</sequence>
<dbReference type="AlphaFoldDB" id="A0ABD2XXC6"/>
<protein>
    <submittedName>
        <fullName evidence="2">Uncharacterized protein</fullName>
    </submittedName>
</protein>
<gene>
    <name evidence="2" type="ORF">ACH5RR_038691</name>
</gene>
<keyword evidence="3" id="KW-1185">Reference proteome</keyword>